<evidence type="ECO:0000259" key="1">
    <source>
        <dbReference type="Pfam" id="PF00561"/>
    </source>
</evidence>
<gene>
    <name evidence="2" type="ORF">SAMN04488541_1001149</name>
</gene>
<dbReference type="STRING" id="1003.SAMN04488541_1001149"/>
<dbReference type="PANTHER" id="PTHR43798:SF33">
    <property type="entry name" value="HYDROLASE, PUTATIVE (AFU_ORTHOLOGUE AFUA_2G14860)-RELATED"/>
    <property type="match status" value="1"/>
</dbReference>
<name>A0A1I2AFG8_9BACT</name>
<protein>
    <submittedName>
        <fullName evidence="2">Pimeloyl-ACP methyl ester carboxylesterase</fullName>
    </submittedName>
</protein>
<dbReference type="PANTHER" id="PTHR43798">
    <property type="entry name" value="MONOACYLGLYCEROL LIPASE"/>
    <property type="match status" value="1"/>
</dbReference>
<feature type="domain" description="AB hydrolase-1" evidence="1">
    <location>
        <begin position="39"/>
        <end position="142"/>
    </location>
</feature>
<dbReference type="InterPro" id="IPR029058">
    <property type="entry name" value="AB_hydrolase_fold"/>
</dbReference>
<reference evidence="2 3" key="1">
    <citation type="submission" date="2016-10" db="EMBL/GenBank/DDBJ databases">
        <authorList>
            <person name="de Groot N.N."/>
        </authorList>
    </citation>
    <scope>NUCLEOTIDE SEQUENCE [LARGE SCALE GENOMIC DNA]</scope>
    <source>
        <strain>GEY</strain>
        <strain evidence="3">DSM 9560</strain>
    </source>
</reference>
<evidence type="ECO:0000313" key="3">
    <source>
        <dbReference type="Proteomes" id="UP000199513"/>
    </source>
</evidence>
<dbReference type="GO" id="GO:0016020">
    <property type="term" value="C:membrane"/>
    <property type="evidence" value="ECO:0007669"/>
    <property type="project" value="TreeGrafter"/>
</dbReference>
<dbReference type="OrthoDB" id="7172093at2"/>
<dbReference type="InterPro" id="IPR050266">
    <property type="entry name" value="AB_hydrolase_sf"/>
</dbReference>
<accession>A0A1I2AFG8</accession>
<keyword evidence="3" id="KW-1185">Reference proteome</keyword>
<sequence length="282" mass="31832">MNAVKITFAFLFFALTINGFGQTNNYTFESNKSGKGKKAIIFIPGFACSGEVWSETKKEFENEYTCYTVTMAGFAGVKPQANASFKNWASSIVQFIKDNKIDKPILVGHSMGGGLAMAIASDFPDLLSKLIVVDALPCLQALSNPDFISKENNDCSPMISQMEGLTDEQFYQIQKQSIPQLVADTTKQDLVVRWSVQSDKKTFATMYCDFYNVDLREKIKAIKCPSLILLESYFVNIKPQIDAQYKNLKTANLQYANKGLHFIMYDDKDWYLSQLKTFITMK</sequence>
<dbReference type="AlphaFoldDB" id="A0A1I2AFG8"/>
<dbReference type="Gene3D" id="3.40.50.1820">
    <property type="entry name" value="alpha/beta hydrolase"/>
    <property type="match status" value="1"/>
</dbReference>
<dbReference type="Pfam" id="PF00561">
    <property type="entry name" value="Abhydrolase_1"/>
    <property type="match status" value="1"/>
</dbReference>
<proteinExistence type="predicted"/>
<evidence type="ECO:0000313" key="2">
    <source>
        <dbReference type="EMBL" id="SFE42612.1"/>
    </source>
</evidence>
<dbReference type="SUPFAM" id="SSF53474">
    <property type="entry name" value="alpha/beta-Hydrolases"/>
    <property type="match status" value="1"/>
</dbReference>
<dbReference type="EMBL" id="FONY01000001">
    <property type="protein sequence ID" value="SFE42612.1"/>
    <property type="molecule type" value="Genomic_DNA"/>
</dbReference>
<dbReference type="InterPro" id="IPR000073">
    <property type="entry name" value="AB_hydrolase_1"/>
</dbReference>
<organism evidence="2 3">
    <name type="scientific">Thermoflexibacter ruber</name>
    <dbReference type="NCBI Taxonomy" id="1003"/>
    <lineage>
        <taxon>Bacteria</taxon>
        <taxon>Pseudomonadati</taxon>
        <taxon>Bacteroidota</taxon>
        <taxon>Cytophagia</taxon>
        <taxon>Cytophagales</taxon>
        <taxon>Thermoflexibacteraceae</taxon>
        <taxon>Thermoflexibacter</taxon>
    </lineage>
</organism>
<dbReference type="Proteomes" id="UP000199513">
    <property type="component" value="Unassembled WGS sequence"/>
</dbReference>
<dbReference type="RefSeq" id="WP_091538365.1">
    <property type="nucleotide sequence ID" value="NZ_FONY01000001.1"/>
</dbReference>